<comment type="caution">
    <text evidence="3">The sequence shown here is derived from an EMBL/GenBank/DDBJ whole genome shotgun (WGS) entry which is preliminary data.</text>
</comment>
<evidence type="ECO:0000259" key="2">
    <source>
        <dbReference type="PROSITE" id="PS50206"/>
    </source>
</evidence>
<keyword evidence="4" id="KW-1185">Reference proteome</keyword>
<dbReference type="SMART" id="SM00450">
    <property type="entry name" value="RHOD"/>
    <property type="match status" value="1"/>
</dbReference>
<dbReference type="GO" id="GO:0046872">
    <property type="term" value="F:metal ion binding"/>
    <property type="evidence" value="ECO:0007669"/>
    <property type="project" value="UniProtKB-KW"/>
</dbReference>
<dbReference type="InterPro" id="IPR051682">
    <property type="entry name" value="Mito_Persulfide_Diox"/>
</dbReference>
<name>A0A846XAW4_9NOCA</name>
<reference evidence="3 4" key="1">
    <citation type="submission" date="2020-04" db="EMBL/GenBank/DDBJ databases">
        <title>MicrobeNet Type strains.</title>
        <authorList>
            <person name="Nicholson A.C."/>
        </authorList>
    </citation>
    <scope>NUCLEOTIDE SEQUENCE [LARGE SCALE GENOMIC DNA]</scope>
    <source>
        <strain evidence="3 4">DSM 45078</strain>
    </source>
</reference>
<feature type="domain" description="Rhodanese" evidence="2">
    <location>
        <begin position="373"/>
        <end position="461"/>
    </location>
</feature>
<dbReference type="Proteomes" id="UP000565715">
    <property type="component" value="Unassembled WGS sequence"/>
</dbReference>
<dbReference type="Gene3D" id="3.60.15.10">
    <property type="entry name" value="Ribonuclease Z/Hydroxyacylglutathione hydrolase-like"/>
    <property type="match status" value="1"/>
</dbReference>
<dbReference type="InterPro" id="IPR001279">
    <property type="entry name" value="Metallo-B-lactamas"/>
</dbReference>
<evidence type="ECO:0000313" key="3">
    <source>
        <dbReference type="EMBL" id="NKY33092.1"/>
    </source>
</evidence>
<dbReference type="CDD" id="cd00158">
    <property type="entry name" value="RHOD"/>
    <property type="match status" value="1"/>
</dbReference>
<gene>
    <name evidence="3" type="ORF">HGA13_08420</name>
</gene>
<evidence type="ECO:0000313" key="4">
    <source>
        <dbReference type="Proteomes" id="UP000565715"/>
    </source>
</evidence>
<accession>A0A846XAW4</accession>
<dbReference type="SUPFAM" id="SSF56281">
    <property type="entry name" value="Metallo-hydrolase/oxidoreductase"/>
    <property type="match status" value="1"/>
</dbReference>
<dbReference type="GO" id="GO:0006749">
    <property type="term" value="P:glutathione metabolic process"/>
    <property type="evidence" value="ECO:0007669"/>
    <property type="project" value="InterPro"/>
</dbReference>
<protein>
    <submittedName>
        <fullName evidence="3">MBL fold metallo-hydrolase</fullName>
    </submittedName>
</protein>
<dbReference type="InterPro" id="IPR036873">
    <property type="entry name" value="Rhodanese-like_dom_sf"/>
</dbReference>
<keyword evidence="3" id="KW-0378">Hydrolase</keyword>
<dbReference type="AlphaFoldDB" id="A0A846XAW4"/>
<feature type="domain" description="Rhodanese" evidence="2">
    <location>
        <begin position="267"/>
        <end position="293"/>
    </location>
</feature>
<dbReference type="CDD" id="cd07724">
    <property type="entry name" value="POD-like_MBL-fold"/>
    <property type="match status" value="1"/>
</dbReference>
<dbReference type="GO" id="GO:0016787">
    <property type="term" value="F:hydrolase activity"/>
    <property type="evidence" value="ECO:0007669"/>
    <property type="project" value="UniProtKB-KW"/>
</dbReference>
<dbReference type="PANTHER" id="PTHR43084:SF1">
    <property type="entry name" value="PERSULFIDE DIOXYGENASE ETHE1, MITOCHONDRIAL"/>
    <property type="match status" value="1"/>
</dbReference>
<dbReference type="GO" id="GO:0050313">
    <property type="term" value="F:sulfur dioxygenase activity"/>
    <property type="evidence" value="ECO:0007669"/>
    <property type="project" value="InterPro"/>
</dbReference>
<dbReference type="Pfam" id="PF00753">
    <property type="entry name" value="Lactamase_B"/>
    <property type="match status" value="1"/>
</dbReference>
<dbReference type="InterPro" id="IPR001763">
    <property type="entry name" value="Rhodanese-like_dom"/>
</dbReference>
<dbReference type="Pfam" id="PF00581">
    <property type="entry name" value="Rhodanese"/>
    <property type="match status" value="2"/>
</dbReference>
<dbReference type="GO" id="GO:0070813">
    <property type="term" value="P:hydrogen sulfide metabolic process"/>
    <property type="evidence" value="ECO:0007669"/>
    <property type="project" value="TreeGrafter"/>
</dbReference>
<dbReference type="SUPFAM" id="SSF52821">
    <property type="entry name" value="Rhodanese/Cell cycle control phosphatase"/>
    <property type="match status" value="2"/>
</dbReference>
<dbReference type="PROSITE" id="PS50206">
    <property type="entry name" value="RHODANESE_3"/>
    <property type="match status" value="2"/>
</dbReference>
<organism evidence="3 4">
    <name type="scientific">Nocardia speluncae</name>
    <dbReference type="NCBI Taxonomy" id="419477"/>
    <lineage>
        <taxon>Bacteria</taxon>
        <taxon>Bacillati</taxon>
        <taxon>Actinomycetota</taxon>
        <taxon>Actinomycetes</taxon>
        <taxon>Mycobacteriales</taxon>
        <taxon>Nocardiaceae</taxon>
        <taxon>Nocardia</taxon>
    </lineage>
</organism>
<dbReference type="PANTHER" id="PTHR43084">
    <property type="entry name" value="PERSULFIDE DIOXYGENASE ETHE1"/>
    <property type="match status" value="1"/>
</dbReference>
<keyword evidence="1" id="KW-0479">Metal-binding</keyword>
<dbReference type="InterPro" id="IPR044528">
    <property type="entry name" value="POD-like_MBL-fold"/>
</dbReference>
<dbReference type="InterPro" id="IPR036866">
    <property type="entry name" value="RibonucZ/Hydroxyglut_hydro"/>
</dbReference>
<sequence length="462" mass="50018">MILEQYYIECLSHASYLIGDESTGRAVVVDPRRDVTEYLTDARRHGLTIEAVVNTHFHADFVSGHLELLEATGAWIGFGEAARTDYPIRRLRHGDHLDLGEVDIEILSTPGHTWESIGLLIREHAGEMPSAVLTGDSLFIGDVGRPDLVNLGDGTNTDLARAMYHTIHETLLVLPDSVTVLPAHGAGSSCGKNLSSELSSTIGEQRRSNYAVQPMSEDEFVALITDGQPTVPAYFAVDAALNKANRPLFDAQRRVPAMSAAQLRSELDSGTHVLDARTPDDFAKRHLEGAVNVGFDGRFAETGGMVAEIGDRTVLITYPEEEQTAAMRLARIGSDHTVGYFNVGADGAFPDELTDLVRSTPRTSVAELEHLLTTDAVTVVDIRNPSEREFGVIPGAVSIPLAQLRTRVGELPDDRPLVMHCAGGWRSSVAASLLRAHGIRQVSDLAGGYDEWAARSADAARI</sequence>
<proteinExistence type="predicted"/>
<dbReference type="Gene3D" id="3.40.250.10">
    <property type="entry name" value="Rhodanese-like domain"/>
    <property type="match status" value="2"/>
</dbReference>
<evidence type="ECO:0000256" key="1">
    <source>
        <dbReference type="ARBA" id="ARBA00022723"/>
    </source>
</evidence>
<dbReference type="SMART" id="SM00849">
    <property type="entry name" value="Lactamase_B"/>
    <property type="match status" value="1"/>
</dbReference>
<dbReference type="RefSeq" id="WP_068040464.1">
    <property type="nucleotide sequence ID" value="NZ_JAAXOO010000002.1"/>
</dbReference>
<dbReference type="EMBL" id="JAAXOO010000002">
    <property type="protein sequence ID" value="NKY33092.1"/>
    <property type="molecule type" value="Genomic_DNA"/>
</dbReference>
<dbReference type="FunFam" id="3.60.15.10:FF:000030">
    <property type="entry name" value="Metallo-beta-lactamase family protein"/>
    <property type="match status" value="1"/>
</dbReference>